<evidence type="ECO:0000313" key="2">
    <source>
        <dbReference type="Proteomes" id="UP000000238"/>
    </source>
</evidence>
<reference evidence="1 2" key="1">
    <citation type="journal article" date="2005" name="Nucleic Acids Res.">
        <title>Genomic blueprint of Hahella chejuensis, a marine microbe producing an algicidal agent.</title>
        <authorList>
            <person name="Jeong H."/>
            <person name="Yim J.H."/>
            <person name="Lee C."/>
            <person name="Choi S.-H."/>
            <person name="Park Y.K."/>
            <person name="Yoon S.H."/>
            <person name="Hur C.-G."/>
            <person name="Kang H.-Y."/>
            <person name="Kim D."/>
            <person name="Lee H.H."/>
            <person name="Park K.H."/>
            <person name="Park S.-H."/>
            <person name="Park H.-S."/>
            <person name="Lee H.K."/>
            <person name="Oh T.K."/>
            <person name="Kim J.F."/>
        </authorList>
    </citation>
    <scope>NUCLEOTIDE SEQUENCE [LARGE SCALE GENOMIC DNA]</scope>
    <source>
        <strain evidence="1 2">KCTC 2396</strain>
    </source>
</reference>
<dbReference type="RefSeq" id="WP_011396703.1">
    <property type="nucleotide sequence ID" value="NC_007645.1"/>
</dbReference>
<dbReference type="AlphaFoldDB" id="Q2SI90"/>
<proteinExistence type="predicted"/>
<sequence>MQTLLESIPTNGATTADLYSKCDWFESQEHLLKELKALQAAGAVIKEGKTWKSVYPFGEDSISVKKPEDSRTTGKPLNKAAADKALKALKTRLSQQVIDKELKLDVLDQLSRLLDPGISQVLDAIADDLQGAA</sequence>
<protein>
    <submittedName>
        <fullName evidence="1">Uncharacterized protein</fullName>
    </submittedName>
</protein>
<accession>Q2SI90</accession>
<dbReference type="OrthoDB" id="9886142at2"/>
<name>Q2SI90_HAHCH</name>
<organism evidence="1 2">
    <name type="scientific">Hahella chejuensis (strain KCTC 2396)</name>
    <dbReference type="NCBI Taxonomy" id="349521"/>
    <lineage>
        <taxon>Bacteria</taxon>
        <taxon>Pseudomonadati</taxon>
        <taxon>Pseudomonadota</taxon>
        <taxon>Gammaproteobacteria</taxon>
        <taxon>Oceanospirillales</taxon>
        <taxon>Hahellaceae</taxon>
        <taxon>Hahella</taxon>
    </lineage>
</organism>
<dbReference type="HOGENOM" id="CLU_1903767_0_0_6"/>
<evidence type="ECO:0000313" key="1">
    <source>
        <dbReference type="EMBL" id="ABC29634.1"/>
    </source>
</evidence>
<keyword evidence="2" id="KW-1185">Reference proteome</keyword>
<dbReference type="Proteomes" id="UP000000238">
    <property type="component" value="Chromosome"/>
</dbReference>
<dbReference type="EMBL" id="CP000155">
    <property type="protein sequence ID" value="ABC29634.1"/>
    <property type="molecule type" value="Genomic_DNA"/>
</dbReference>
<dbReference type="STRING" id="349521.HCH_02856"/>
<gene>
    <name evidence="1" type="ordered locus">HCH_02856</name>
</gene>
<dbReference type="KEGG" id="hch:HCH_02856"/>